<dbReference type="EMBL" id="JADWDJ010000008">
    <property type="protein sequence ID" value="KAG5276999.1"/>
    <property type="molecule type" value="Genomic_DNA"/>
</dbReference>
<evidence type="ECO:0000256" key="1">
    <source>
        <dbReference type="ARBA" id="ARBA00004157"/>
    </source>
</evidence>
<name>A0AAV6GRA1_9TELE</name>
<gene>
    <name evidence="3" type="ORF">AALO_G00112310</name>
</gene>
<evidence type="ECO:0000313" key="4">
    <source>
        <dbReference type="Proteomes" id="UP000823561"/>
    </source>
</evidence>
<reference evidence="3" key="1">
    <citation type="submission" date="2020-10" db="EMBL/GenBank/DDBJ databases">
        <title>Chromosome-scale genome assembly of the Allis shad, Alosa alosa.</title>
        <authorList>
            <person name="Margot Z."/>
            <person name="Christophe K."/>
            <person name="Cabau C."/>
            <person name="Louis A."/>
            <person name="Berthelot C."/>
            <person name="Parey E."/>
            <person name="Roest Crollius H."/>
            <person name="Montfort J."/>
            <person name="Robinson-Rechavi M."/>
            <person name="Bucao C."/>
            <person name="Bouchez O."/>
            <person name="Gislard M."/>
            <person name="Lluch J."/>
            <person name="Milhes M."/>
            <person name="Lampietro C."/>
            <person name="Lopez Roques C."/>
            <person name="Donnadieu C."/>
            <person name="Braasch I."/>
            <person name="Desvignes T."/>
            <person name="Postlethwait J."/>
            <person name="Bobe J."/>
            <person name="Guiguen Y."/>
        </authorList>
    </citation>
    <scope>NUCLEOTIDE SEQUENCE</scope>
    <source>
        <strain evidence="3">M-15738</strain>
        <tissue evidence="3">Blood</tissue>
    </source>
</reference>
<proteinExistence type="predicted"/>
<evidence type="ECO:0008006" key="5">
    <source>
        <dbReference type="Google" id="ProtNLM"/>
    </source>
</evidence>
<evidence type="ECO:0000256" key="2">
    <source>
        <dbReference type="SAM" id="Phobius"/>
    </source>
</evidence>
<dbReference type="AlphaFoldDB" id="A0AAV6GRA1"/>
<dbReference type="PANTHER" id="PTHR14106:SF0">
    <property type="entry name" value="TRIADIN"/>
    <property type="match status" value="1"/>
</dbReference>
<dbReference type="InterPro" id="IPR010798">
    <property type="entry name" value="Triadin"/>
</dbReference>
<protein>
    <recommendedName>
        <fullName evidence="5">Triadin</fullName>
    </recommendedName>
</protein>
<dbReference type="Proteomes" id="UP000823561">
    <property type="component" value="Chromosome 8"/>
</dbReference>
<dbReference type="GO" id="GO:0033017">
    <property type="term" value="C:sarcoplasmic reticulum membrane"/>
    <property type="evidence" value="ECO:0007669"/>
    <property type="project" value="UniProtKB-SubCell"/>
</dbReference>
<accession>A0AAV6GRA1</accession>
<dbReference type="PANTHER" id="PTHR14106">
    <property type="entry name" value="TRIADIN"/>
    <property type="match status" value="1"/>
</dbReference>
<keyword evidence="2" id="KW-1133">Transmembrane helix</keyword>
<keyword evidence="4" id="KW-1185">Reference proteome</keyword>
<evidence type="ECO:0000313" key="3">
    <source>
        <dbReference type="EMBL" id="KAG5276999.1"/>
    </source>
</evidence>
<organism evidence="3 4">
    <name type="scientific">Alosa alosa</name>
    <name type="common">allis shad</name>
    <dbReference type="NCBI Taxonomy" id="278164"/>
    <lineage>
        <taxon>Eukaryota</taxon>
        <taxon>Metazoa</taxon>
        <taxon>Chordata</taxon>
        <taxon>Craniata</taxon>
        <taxon>Vertebrata</taxon>
        <taxon>Euteleostomi</taxon>
        <taxon>Actinopterygii</taxon>
        <taxon>Neopterygii</taxon>
        <taxon>Teleostei</taxon>
        <taxon>Clupei</taxon>
        <taxon>Clupeiformes</taxon>
        <taxon>Clupeoidei</taxon>
        <taxon>Clupeidae</taxon>
        <taxon>Alosa</taxon>
    </lineage>
</organism>
<sequence length="128" mass="13946">MAESEARYSSTTTTTVIESKNGDAMGSSLRVSKRSMTDDFYSTFSSPMAWVLVLALIITWSGVAIIMFDLLDTQSLKGGIPDITAADPVKVMNEAMEESSDWMNTFLGVVSSLFAPEDEDEALITEDL</sequence>
<feature type="transmembrane region" description="Helical" evidence="2">
    <location>
        <begin position="48"/>
        <end position="71"/>
    </location>
</feature>
<comment type="subcellular location">
    <subcellularLocation>
        <location evidence="1">Sarcoplasmic reticulum membrane</location>
        <topology evidence="1">Single-pass type II membrane protein</topology>
    </subcellularLocation>
</comment>
<comment type="caution">
    <text evidence="3">The sequence shown here is derived from an EMBL/GenBank/DDBJ whole genome shotgun (WGS) entry which is preliminary data.</text>
</comment>
<keyword evidence="2" id="KW-0812">Transmembrane</keyword>
<keyword evidence="2" id="KW-0472">Membrane</keyword>
<dbReference type="GO" id="GO:0005102">
    <property type="term" value="F:signaling receptor binding"/>
    <property type="evidence" value="ECO:0007669"/>
    <property type="project" value="InterPro"/>
</dbReference>